<comment type="caution">
    <text evidence="1">The sequence shown here is derived from an EMBL/GenBank/DDBJ whole genome shotgun (WGS) entry which is preliminary data.</text>
</comment>
<dbReference type="Proteomes" id="UP001162992">
    <property type="component" value="Chromosome 3"/>
</dbReference>
<gene>
    <name evidence="1" type="ORF">O6H91_03G019500</name>
</gene>
<accession>A0ACC2E437</accession>
<protein>
    <submittedName>
        <fullName evidence="1">Uncharacterized protein</fullName>
    </submittedName>
</protein>
<keyword evidence="2" id="KW-1185">Reference proteome</keyword>
<evidence type="ECO:0000313" key="1">
    <source>
        <dbReference type="EMBL" id="KAJ7561222.1"/>
    </source>
</evidence>
<proteinExistence type="predicted"/>
<evidence type="ECO:0000313" key="2">
    <source>
        <dbReference type="Proteomes" id="UP001162992"/>
    </source>
</evidence>
<name>A0ACC2E437_DIPCM</name>
<organism evidence="1 2">
    <name type="scientific">Diphasiastrum complanatum</name>
    <name type="common">Issler's clubmoss</name>
    <name type="synonym">Lycopodium complanatum</name>
    <dbReference type="NCBI Taxonomy" id="34168"/>
    <lineage>
        <taxon>Eukaryota</taxon>
        <taxon>Viridiplantae</taxon>
        <taxon>Streptophyta</taxon>
        <taxon>Embryophyta</taxon>
        <taxon>Tracheophyta</taxon>
        <taxon>Lycopodiopsida</taxon>
        <taxon>Lycopodiales</taxon>
        <taxon>Lycopodiaceae</taxon>
        <taxon>Lycopodioideae</taxon>
        <taxon>Diphasiastrum</taxon>
    </lineage>
</organism>
<dbReference type="EMBL" id="CM055094">
    <property type="protein sequence ID" value="KAJ7561222.1"/>
    <property type="molecule type" value="Genomic_DNA"/>
</dbReference>
<sequence length="180" mass="21401">MHHITNFHRQMSPLLFSRAAPFTYNKKSILYQKLSLIETFKFDFLFCNLSLMTYGGIRCYELYNVHQVMHIQRARDYQNLNETPSDVQTCASMVAIKTFTKINMLALIVKTKFLHKIQLDLSNEFFLKNCNNLLQEKAKVYPNNNLNIYQFTLSFNHHLNSYIHFHSFNLLNLSHIHFRS</sequence>
<reference evidence="2" key="1">
    <citation type="journal article" date="2024" name="Proc. Natl. Acad. Sci. U.S.A.">
        <title>Extraordinary preservation of gene collinearity over three hundred million years revealed in homosporous lycophytes.</title>
        <authorList>
            <person name="Li C."/>
            <person name="Wickell D."/>
            <person name="Kuo L.Y."/>
            <person name="Chen X."/>
            <person name="Nie B."/>
            <person name="Liao X."/>
            <person name="Peng D."/>
            <person name="Ji J."/>
            <person name="Jenkins J."/>
            <person name="Williams M."/>
            <person name="Shu S."/>
            <person name="Plott C."/>
            <person name="Barry K."/>
            <person name="Rajasekar S."/>
            <person name="Grimwood J."/>
            <person name="Han X."/>
            <person name="Sun S."/>
            <person name="Hou Z."/>
            <person name="He W."/>
            <person name="Dai G."/>
            <person name="Sun C."/>
            <person name="Schmutz J."/>
            <person name="Leebens-Mack J.H."/>
            <person name="Li F.W."/>
            <person name="Wang L."/>
        </authorList>
    </citation>
    <scope>NUCLEOTIDE SEQUENCE [LARGE SCALE GENOMIC DNA]</scope>
    <source>
        <strain evidence="2">cv. PW_Plant_1</strain>
    </source>
</reference>